<dbReference type="InterPro" id="IPR027417">
    <property type="entry name" value="P-loop_NTPase"/>
</dbReference>
<comment type="subcellular location">
    <subcellularLocation>
        <location evidence="1">Cytoplasm</location>
        <location evidence="1">Cytoskeleton</location>
        <location evidence="1">Cilium axoneme</location>
    </subcellularLocation>
</comment>
<evidence type="ECO:0000313" key="6">
    <source>
        <dbReference type="EMBL" id="SZX63405.1"/>
    </source>
</evidence>
<evidence type="ECO:0000256" key="1">
    <source>
        <dbReference type="ARBA" id="ARBA00004430"/>
    </source>
</evidence>
<dbReference type="Gene3D" id="3.80.10.10">
    <property type="entry name" value="Ribonuclease Inhibitor"/>
    <property type="match status" value="3"/>
</dbReference>
<evidence type="ECO:0000256" key="2">
    <source>
        <dbReference type="ARBA" id="ARBA00022614"/>
    </source>
</evidence>
<sequence>MWPWLRQLVVSGRPVQQPCTSSRGPKTDEVPLDPSKTGQDFPANTAVQYRDVFLSHAGEEKFGIVSVIKRALERDNKTKFLDIDDLVAGQSSKQTLEPALLAARAVVVVVSLSFLQKDYPMQELNWLLNDPQFSTKAVPVFYKLTRSECRKGALSAAAREALKSNPRAKEVGYQQLVADLDKLAWCGNKDFSNPETSDADIADWVVGQVALKLGSAAAYLPPKVSGIEEEVEHLAGLMKQGGVLGLYGPGGIGKTTLARALYNKLLDEQPCFTRQRNSAHVKLAESVDGKHVTNRSELACLNDIMQKLGCLPLATLPAADALTGLASGRPLLLLFDNVWDSGLLTRLLAHLKGRSASSVIIVTSRGTQYLLPHCSRSNWLQRGVAPIADPKVPEQILSAYAERCFDGLSATARQHLHSILEKSSGFPLALKAVGGYIKIQLDHTDESSWEKALNALSRADLREGDETGGQLKPIVNLTLEYLDHDKESKPCSNMFLDVAAVLAGEAEAAALYAWGALYPHGEADDCLRRLVNSSLISIAAGDATRPLQEGGSRLVVHDLILTIGRSMINDHQRATGDARRIWSQEQLKQARRARRALPQPVVLSGAEDLLDPEVSDSSWLQICMLGGDAVNTSAPGRWLAKHQTELLLLQAQKLAWSSLPSPPALSSLRVLRLVDCSCLTSFRGMESLQLKQLQRLEVVGCPHMTDVEGIVHLTDLQQLRLDNTPVAQLPEGIGNLQKLEVLQLSGCHFTCLPEGLSKLSSLWAVHINNCQQLHSLPYGIFELPRLQQFVEIECANLSQLPSSLTVSRQLQRLRLRSTATAIPFHFQEEAQLAVLDLGQCYELQQLPESISRLDSLKELILLDCWNLSGLRGADLNSFKVLIVLRLDGCSRALECLPDSISCLTSLQILSMKNCAKLARLPVQLGDLAALRLLDLSSCRWLKQLPESAGQLRKLQQLLLPSCNSLEQLPDSMEGMSSLTRLDMAACYSLTMDQQQQPQPQQQPQQLQQQQEEEQQQQQQQQQQGKVACAAASLRRSSNQLVALQQLNATGCRMAHLPPWLGSMTALKAMHLNGCRHLQQLPVTISCLASLQELELAGCVALHSLPQLPSQLTLLRLGGCAGLTDLAAVGSAQKLRQLDISGVQMPQLPDSISALTALQQLYAQRCTQLEQVPGGLSCLVALQLLDLEGCSALQALPDQMCALTLLQLLCLRGCSSLQALPASLSSLNRLTDLRLGGASQQLHVPPGVGSMPALHRDEDIAGVEVRGWAWQDQRSGNCPPRVQLSPAAAAELQEMRLYYYGHGLIDATYRVVFIGPQHLKSAPAEHTAHVQSRYWCGPHMWCELSLQAADSSSSSSKEMSGMLVLQCSEFGGAFVDKASALVGRCVGECFTTSW</sequence>
<keyword evidence="2" id="KW-0433">Leucine-rich repeat</keyword>
<evidence type="ECO:0000259" key="5">
    <source>
        <dbReference type="PROSITE" id="PS50104"/>
    </source>
</evidence>
<dbReference type="GO" id="GO:0007165">
    <property type="term" value="P:signal transduction"/>
    <property type="evidence" value="ECO:0007669"/>
    <property type="project" value="InterPro"/>
</dbReference>
<dbReference type="PROSITE" id="PS50104">
    <property type="entry name" value="TIR"/>
    <property type="match status" value="1"/>
</dbReference>
<reference evidence="6 7" key="1">
    <citation type="submission" date="2016-10" db="EMBL/GenBank/DDBJ databases">
        <authorList>
            <person name="Cai Z."/>
        </authorList>
    </citation>
    <scope>NUCLEOTIDE SEQUENCE [LARGE SCALE GENOMIC DNA]</scope>
</reference>
<dbReference type="Gene3D" id="1.10.8.430">
    <property type="entry name" value="Helical domain of apoptotic protease-activating factors"/>
    <property type="match status" value="1"/>
</dbReference>
<dbReference type="InterPro" id="IPR003591">
    <property type="entry name" value="Leu-rich_rpt_typical-subtyp"/>
</dbReference>
<dbReference type="SMART" id="SM00369">
    <property type="entry name" value="LRR_TYP"/>
    <property type="match status" value="5"/>
</dbReference>
<dbReference type="InterPro" id="IPR042197">
    <property type="entry name" value="Apaf_helical"/>
</dbReference>
<feature type="domain" description="TIR" evidence="5">
    <location>
        <begin position="48"/>
        <end position="180"/>
    </location>
</feature>
<proteinExistence type="predicted"/>
<dbReference type="EMBL" id="FNXT01000313">
    <property type="protein sequence ID" value="SZX63405.1"/>
    <property type="molecule type" value="Genomic_DNA"/>
</dbReference>
<dbReference type="PANTHER" id="PTHR36766:SF30">
    <property type="entry name" value="TIR-NBS TYPE DISEASE RESISTANCE PROTEIN-RELATED"/>
    <property type="match status" value="1"/>
</dbReference>
<dbReference type="SUPFAM" id="SSF52058">
    <property type="entry name" value="L domain-like"/>
    <property type="match status" value="2"/>
</dbReference>
<dbReference type="Pfam" id="PF13676">
    <property type="entry name" value="TIR_2"/>
    <property type="match status" value="1"/>
</dbReference>
<feature type="region of interest" description="Disordered" evidence="4">
    <location>
        <begin position="15"/>
        <end position="38"/>
    </location>
</feature>
<evidence type="ECO:0000313" key="7">
    <source>
        <dbReference type="Proteomes" id="UP000256970"/>
    </source>
</evidence>
<dbReference type="SUPFAM" id="SSF52540">
    <property type="entry name" value="P-loop containing nucleoside triphosphate hydrolases"/>
    <property type="match status" value="1"/>
</dbReference>
<name>A0A383VCV7_TETOB</name>
<keyword evidence="3" id="KW-0677">Repeat</keyword>
<feature type="compositionally biased region" description="Low complexity" evidence="4">
    <location>
        <begin position="993"/>
        <end position="1013"/>
    </location>
</feature>
<evidence type="ECO:0000256" key="4">
    <source>
        <dbReference type="SAM" id="MobiDB-lite"/>
    </source>
</evidence>
<feature type="region of interest" description="Disordered" evidence="4">
    <location>
        <begin position="992"/>
        <end position="1013"/>
    </location>
</feature>
<dbReference type="GO" id="GO:0006952">
    <property type="term" value="P:defense response"/>
    <property type="evidence" value="ECO:0007669"/>
    <property type="project" value="UniProtKB-KW"/>
</dbReference>
<protein>
    <recommendedName>
        <fullName evidence="5">TIR domain-containing protein</fullName>
    </recommendedName>
</protein>
<evidence type="ECO:0000256" key="3">
    <source>
        <dbReference type="ARBA" id="ARBA00022737"/>
    </source>
</evidence>
<accession>A0A383VCV7</accession>
<dbReference type="InterPro" id="IPR000157">
    <property type="entry name" value="TIR_dom"/>
</dbReference>
<dbReference type="GO" id="GO:0005930">
    <property type="term" value="C:axoneme"/>
    <property type="evidence" value="ECO:0007669"/>
    <property type="project" value="UniProtKB-SubCell"/>
</dbReference>
<dbReference type="PRINTS" id="PR00364">
    <property type="entry name" value="DISEASERSIST"/>
</dbReference>
<dbReference type="Gene3D" id="3.40.50.10140">
    <property type="entry name" value="Toll/interleukin-1 receptor homology (TIR) domain"/>
    <property type="match status" value="1"/>
</dbReference>
<gene>
    <name evidence="6" type="ORF">BQ4739_LOCUS3954</name>
</gene>
<dbReference type="Pfam" id="PF00931">
    <property type="entry name" value="NB-ARC"/>
    <property type="match status" value="1"/>
</dbReference>
<dbReference type="GO" id="GO:0043531">
    <property type="term" value="F:ADP binding"/>
    <property type="evidence" value="ECO:0007669"/>
    <property type="project" value="InterPro"/>
</dbReference>
<dbReference type="SUPFAM" id="SSF52200">
    <property type="entry name" value="Toll/Interleukin receptor TIR domain"/>
    <property type="match status" value="1"/>
</dbReference>
<dbReference type="Gene3D" id="3.40.50.300">
    <property type="entry name" value="P-loop containing nucleotide triphosphate hydrolases"/>
    <property type="match status" value="1"/>
</dbReference>
<keyword evidence="7" id="KW-1185">Reference proteome</keyword>
<organism evidence="6 7">
    <name type="scientific">Tetradesmus obliquus</name>
    <name type="common">Green alga</name>
    <name type="synonym">Acutodesmus obliquus</name>
    <dbReference type="NCBI Taxonomy" id="3088"/>
    <lineage>
        <taxon>Eukaryota</taxon>
        <taxon>Viridiplantae</taxon>
        <taxon>Chlorophyta</taxon>
        <taxon>core chlorophytes</taxon>
        <taxon>Chlorophyceae</taxon>
        <taxon>CS clade</taxon>
        <taxon>Sphaeropleales</taxon>
        <taxon>Scenedesmaceae</taxon>
        <taxon>Tetradesmus</taxon>
    </lineage>
</organism>
<dbReference type="Pfam" id="PF23598">
    <property type="entry name" value="LRR_14"/>
    <property type="match status" value="2"/>
</dbReference>
<dbReference type="InterPro" id="IPR032675">
    <property type="entry name" value="LRR_dom_sf"/>
</dbReference>
<dbReference type="Proteomes" id="UP000256970">
    <property type="component" value="Unassembled WGS sequence"/>
</dbReference>
<dbReference type="InterPro" id="IPR002182">
    <property type="entry name" value="NB-ARC"/>
</dbReference>
<dbReference type="PANTHER" id="PTHR36766">
    <property type="entry name" value="PLANT BROAD-SPECTRUM MILDEW RESISTANCE PROTEIN RPW8"/>
    <property type="match status" value="1"/>
</dbReference>
<dbReference type="InterPro" id="IPR035897">
    <property type="entry name" value="Toll_tir_struct_dom_sf"/>
</dbReference>
<dbReference type="InterPro" id="IPR055414">
    <property type="entry name" value="LRR_R13L4/SHOC2-like"/>
</dbReference>